<dbReference type="RefSeq" id="WP_090805185.1">
    <property type="nucleotide sequence ID" value="NZ_FNKX01000001.1"/>
</dbReference>
<dbReference type="EMBL" id="FNKX01000001">
    <property type="protein sequence ID" value="SDR24935.1"/>
    <property type="molecule type" value="Genomic_DNA"/>
</dbReference>
<organism evidence="3 4">
    <name type="scientific">Paraburkholderia tuberum</name>
    <dbReference type="NCBI Taxonomy" id="157910"/>
    <lineage>
        <taxon>Bacteria</taxon>
        <taxon>Pseudomonadati</taxon>
        <taxon>Pseudomonadota</taxon>
        <taxon>Betaproteobacteria</taxon>
        <taxon>Burkholderiales</taxon>
        <taxon>Burkholderiaceae</taxon>
        <taxon>Paraburkholderia</taxon>
    </lineage>
</organism>
<feature type="signal peptide" evidence="2">
    <location>
        <begin position="1"/>
        <end position="17"/>
    </location>
</feature>
<reference evidence="4" key="1">
    <citation type="submission" date="2016-10" db="EMBL/GenBank/DDBJ databases">
        <authorList>
            <person name="Varghese N."/>
            <person name="Submissions S."/>
        </authorList>
    </citation>
    <scope>NUCLEOTIDE SEQUENCE [LARGE SCALE GENOMIC DNA]</scope>
    <source>
        <strain evidence="4">DUS833</strain>
    </source>
</reference>
<dbReference type="PROSITE" id="PS51257">
    <property type="entry name" value="PROKAR_LIPOPROTEIN"/>
    <property type="match status" value="1"/>
</dbReference>
<proteinExistence type="predicted"/>
<feature type="compositionally biased region" description="Low complexity" evidence="1">
    <location>
        <begin position="137"/>
        <end position="147"/>
    </location>
</feature>
<feature type="region of interest" description="Disordered" evidence="1">
    <location>
        <begin position="109"/>
        <end position="198"/>
    </location>
</feature>
<sequence length="198" mass="20782">MNLKTITNALLASAACATFLAGCVTSGQGRLVSAPNRVNEVSVTAYQPLPTDVYVANVVDRDVVLVGGDTYIWVVGRDGVRHRQFYAHGDHRAEVFHRREELHRVMASHGGHLPEHPGGGEHPGGAHPPLGHPGGPAPAMAAHGQPPRADRHAAGPVRSAPATAAHGQSRRADMHVAGPVRPAPAPSAKRVSKDPKKS</sequence>
<feature type="chain" id="PRO_5011490329" evidence="2">
    <location>
        <begin position="18"/>
        <end position="198"/>
    </location>
</feature>
<evidence type="ECO:0000256" key="2">
    <source>
        <dbReference type="SAM" id="SignalP"/>
    </source>
</evidence>
<evidence type="ECO:0000313" key="3">
    <source>
        <dbReference type="EMBL" id="SDR24935.1"/>
    </source>
</evidence>
<keyword evidence="4" id="KW-1185">Reference proteome</keyword>
<accession>A0A1H1HHG1</accession>
<dbReference type="Proteomes" id="UP000199365">
    <property type="component" value="Unassembled WGS sequence"/>
</dbReference>
<gene>
    <name evidence="3" type="ORF">SAMN05445850_3586</name>
</gene>
<keyword evidence="2" id="KW-0732">Signal</keyword>
<dbReference type="AlphaFoldDB" id="A0A1H1HHG1"/>
<evidence type="ECO:0000256" key="1">
    <source>
        <dbReference type="SAM" id="MobiDB-lite"/>
    </source>
</evidence>
<name>A0A1H1HHG1_9BURK</name>
<protein>
    <submittedName>
        <fullName evidence="3">Uncharacterized protein</fullName>
    </submittedName>
</protein>
<evidence type="ECO:0000313" key="4">
    <source>
        <dbReference type="Proteomes" id="UP000199365"/>
    </source>
</evidence>